<dbReference type="OrthoDB" id="2432613at2759"/>
<accession>A0A9N9AVX7</accession>
<dbReference type="PANTHER" id="PTHR40633">
    <property type="entry name" value="MATRIX PROTEIN, PUTATIVE (AFU_ORTHOLOGUE AFUA_8G05410)-RELATED"/>
    <property type="match status" value="1"/>
</dbReference>
<feature type="region of interest" description="Disordered" evidence="2">
    <location>
        <begin position="137"/>
        <end position="186"/>
    </location>
</feature>
<evidence type="ECO:0000256" key="1">
    <source>
        <dbReference type="ARBA" id="ARBA00022729"/>
    </source>
</evidence>
<organism evidence="5 6">
    <name type="scientific">Acaulospora morrowiae</name>
    <dbReference type="NCBI Taxonomy" id="94023"/>
    <lineage>
        <taxon>Eukaryota</taxon>
        <taxon>Fungi</taxon>
        <taxon>Fungi incertae sedis</taxon>
        <taxon>Mucoromycota</taxon>
        <taxon>Glomeromycotina</taxon>
        <taxon>Glomeromycetes</taxon>
        <taxon>Diversisporales</taxon>
        <taxon>Acaulosporaceae</taxon>
        <taxon>Acaulospora</taxon>
    </lineage>
</organism>
<feature type="region of interest" description="Disordered" evidence="2">
    <location>
        <begin position="202"/>
        <end position="235"/>
    </location>
</feature>
<protein>
    <submittedName>
        <fullName evidence="5">15542_t:CDS:1</fullName>
    </submittedName>
</protein>
<dbReference type="AlphaFoldDB" id="A0A9N9AVX7"/>
<comment type="caution">
    <text evidence="5">The sequence shown here is derived from an EMBL/GenBank/DDBJ whole genome shotgun (WGS) entry which is preliminary data.</text>
</comment>
<evidence type="ECO:0000256" key="3">
    <source>
        <dbReference type="SAM" id="SignalP"/>
    </source>
</evidence>
<feature type="signal peptide" evidence="3">
    <location>
        <begin position="1"/>
        <end position="19"/>
    </location>
</feature>
<name>A0A9N9AVX7_9GLOM</name>
<evidence type="ECO:0000313" key="6">
    <source>
        <dbReference type="Proteomes" id="UP000789342"/>
    </source>
</evidence>
<proteinExistence type="predicted"/>
<dbReference type="Proteomes" id="UP000789342">
    <property type="component" value="Unassembled WGS sequence"/>
</dbReference>
<dbReference type="Pfam" id="PF10342">
    <property type="entry name" value="Kre9_KNH"/>
    <property type="match status" value="1"/>
</dbReference>
<keyword evidence="6" id="KW-1185">Reference proteome</keyword>
<sequence length="258" mass="26589">MRIFSNLLALLIAVTLVSAYPAPSDPYGDSVWKSGQQVTIKWADSGSPPAKSMSGICVQLMTGPDLQQIPLTTLANKLPTSATSLPITVPDIKQFGYPPGKIYFLMFSDSATPSSGLSWTTRFTILDDSNTTPVSYTPGTPWTISKGGSPATSAVASNTTVPTATDTATTDDASSSAASSSTGASSSSFSSVVVVTSYVTGTDSSDDTSKTGTGYNTPVVTSNPDSNSSPTSSGSTRVCVWNGSILTIIAWVAFAYAI</sequence>
<evidence type="ECO:0000313" key="5">
    <source>
        <dbReference type="EMBL" id="CAG8542114.1"/>
    </source>
</evidence>
<evidence type="ECO:0000259" key="4">
    <source>
        <dbReference type="Pfam" id="PF10342"/>
    </source>
</evidence>
<keyword evidence="1 3" id="KW-0732">Signal</keyword>
<dbReference type="InterPro" id="IPR052982">
    <property type="entry name" value="SRP1/TIP1-like"/>
</dbReference>
<reference evidence="5" key="1">
    <citation type="submission" date="2021-06" db="EMBL/GenBank/DDBJ databases">
        <authorList>
            <person name="Kallberg Y."/>
            <person name="Tangrot J."/>
            <person name="Rosling A."/>
        </authorList>
    </citation>
    <scope>NUCLEOTIDE SEQUENCE</scope>
    <source>
        <strain evidence="5">CL551</strain>
    </source>
</reference>
<feature type="compositionally biased region" description="Low complexity" evidence="2">
    <location>
        <begin position="210"/>
        <end position="235"/>
    </location>
</feature>
<evidence type="ECO:0000256" key="2">
    <source>
        <dbReference type="SAM" id="MobiDB-lite"/>
    </source>
</evidence>
<feature type="compositionally biased region" description="Low complexity" evidence="2">
    <location>
        <begin position="157"/>
        <end position="186"/>
    </location>
</feature>
<dbReference type="PANTHER" id="PTHR40633:SF1">
    <property type="entry name" value="GPI ANCHORED SERINE-THREONINE RICH PROTEIN (AFU_ORTHOLOGUE AFUA_1G03630)"/>
    <property type="match status" value="1"/>
</dbReference>
<feature type="domain" description="Yeast cell wall synthesis Kre9/Knh1-like N-terminal" evidence="4">
    <location>
        <begin position="26"/>
        <end position="125"/>
    </location>
</feature>
<feature type="chain" id="PRO_5040428097" evidence="3">
    <location>
        <begin position="20"/>
        <end position="258"/>
    </location>
</feature>
<dbReference type="InterPro" id="IPR018466">
    <property type="entry name" value="Kre9/Knh1-like_N"/>
</dbReference>
<dbReference type="EMBL" id="CAJVPV010003038">
    <property type="protein sequence ID" value="CAG8542114.1"/>
    <property type="molecule type" value="Genomic_DNA"/>
</dbReference>
<gene>
    <name evidence="5" type="ORF">AMORRO_LOCUS5177</name>
</gene>